<dbReference type="Proteomes" id="UP000249467">
    <property type="component" value="Unassembled WGS sequence"/>
</dbReference>
<evidence type="ECO:0000259" key="1">
    <source>
        <dbReference type="Pfam" id="PF14436"/>
    </source>
</evidence>
<gene>
    <name evidence="2" type="ORF">DCF19_22020</name>
</gene>
<reference evidence="2 3" key="1">
    <citation type="submission" date="2018-04" db="EMBL/GenBank/DDBJ databases">
        <authorList>
            <person name="Go L.Y."/>
            <person name="Mitchell J.A."/>
        </authorList>
    </citation>
    <scope>NUCLEOTIDE SEQUENCE [LARGE SCALE GENOMIC DNA]</scope>
    <source>
        <strain evidence="2">ULC066bin1</strain>
    </source>
</reference>
<feature type="domain" description="Bacterial EndoU nuclease" evidence="1">
    <location>
        <begin position="62"/>
        <end position="184"/>
    </location>
</feature>
<dbReference type="Pfam" id="PF14436">
    <property type="entry name" value="EndoU_bacteria"/>
    <property type="match status" value="1"/>
</dbReference>
<name>A0A2W4VY65_9CYAN</name>
<dbReference type="GO" id="GO:0004519">
    <property type="term" value="F:endonuclease activity"/>
    <property type="evidence" value="ECO:0007669"/>
    <property type="project" value="InterPro"/>
</dbReference>
<dbReference type="EMBL" id="QBML01000043">
    <property type="protein sequence ID" value="PZO36227.1"/>
    <property type="molecule type" value="Genomic_DNA"/>
</dbReference>
<organism evidence="2 3">
    <name type="scientific">Pseudanabaena frigida</name>
    <dbReference type="NCBI Taxonomy" id="945775"/>
    <lineage>
        <taxon>Bacteria</taxon>
        <taxon>Bacillati</taxon>
        <taxon>Cyanobacteriota</taxon>
        <taxon>Cyanophyceae</taxon>
        <taxon>Pseudanabaenales</taxon>
        <taxon>Pseudanabaenaceae</taxon>
        <taxon>Pseudanabaena</taxon>
    </lineage>
</organism>
<sequence length="187" mass="20423">MTNALISKLVVGFTSLGAIFSTVFFNPQATNPQAQITSSVFQNPNYATIAKAPVAKPLTINQVHIFQGEINRKGLAVGYHHRPNGKDSNNAKMVKLTGLPNSQGVYIGRVEIRNPANGQWVSKLSSSTFFPDRFSQAQVLSEIQGAFASANKTKEPWQGTSPSGLKIEGYYNKATNTITTAYPIYRR</sequence>
<accession>A0A2W4VY65</accession>
<proteinExistence type="predicted"/>
<dbReference type="InterPro" id="IPR029501">
    <property type="entry name" value="EndoU_bac"/>
</dbReference>
<evidence type="ECO:0000313" key="2">
    <source>
        <dbReference type="EMBL" id="PZO36227.1"/>
    </source>
</evidence>
<comment type="caution">
    <text evidence="2">The sequence shown here is derived from an EMBL/GenBank/DDBJ whole genome shotgun (WGS) entry which is preliminary data.</text>
</comment>
<reference evidence="2 3" key="2">
    <citation type="submission" date="2018-06" db="EMBL/GenBank/DDBJ databases">
        <title>Metagenomic assembly of (sub)arctic Cyanobacteria and their associated microbiome from non-axenic cultures.</title>
        <authorList>
            <person name="Baurain D."/>
        </authorList>
    </citation>
    <scope>NUCLEOTIDE SEQUENCE [LARGE SCALE GENOMIC DNA]</scope>
    <source>
        <strain evidence="2">ULC066bin1</strain>
    </source>
</reference>
<protein>
    <recommendedName>
        <fullName evidence="1">Bacterial EndoU nuclease domain-containing protein</fullName>
    </recommendedName>
</protein>
<evidence type="ECO:0000313" key="3">
    <source>
        <dbReference type="Proteomes" id="UP000249467"/>
    </source>
</evidence>
<dbReference type="AlphaFoldDB" id="A0A2W4VY65"/>